<dbReference type="PROSITE" id="PS51257">
    <property type="entry name" value="PROKAR_LIPOPROTEIN"/>
    <property type="match status" value="1"/>
</dbReference>
<evidence type="ECO:0000313" key="7">
    <source>
        <dbReference type="EMBL" id="AGA64978.1"/>
    </source>
</evidence>
<dbReference type="HOGENOM" id="CLU_018816_2_1_5"/>
<comment type="similarity">
    <text evidence="2">Belongs to the membrane fusion protein (MFP) (TC 8.A.1) family.</text>
</comment>
<dbReference type="InterPro" id="IPR058626">
    <property type="entry name" value="MdtA-like_b-barrel"/>
</dbReference>
<evidence type="ECO:0000313" key="8">
    <source>
        <dbReference type="Proteomes" id="UP000010799"/>
    </source>
</evidence>
<dbReference type="eggNOG" id="COG0845">
    <property type="taxonomic scope" value="Bacteria"/>
</dbReference>
<dbReference type="GO" id="GO:0005886">
    <property type="term" value="C:plasma membrane"/>
    <property type="evidence" value="ECO:0007669"/>
    <property type="project" value="TreeGrafter"/>
</dbReference>
<comment type="subcellular location">
    <subcellularLocation>
        <location evidence="1">Cell envelope</location>
    </subcellularLocation>
</comment>
<evidence type="ECO:0000256" key="2">
    <source>
        <dbReference type="ARBA" id="ARBA00009477"/>
    </source>
</evidence>
<dbReference type="Gene3D" id="1.10.287.470">
    <property type="entry name" value="Helix hairpin bin"/>
    <property type="match status" value="1"/>
</dbReference>
<evidence type="ECO:0000259" key="5">
    <source>
        <dbReference type="Pfam" id="PF25944"/>
    </source>
</evidence>
<dbReference type="SUPFAM" id="SSF111369">
    <property type="entry name" value="HlyD-like secretion proteins"/>
    <property type="match status" value="1"/>
</dbReference>
<dbReference type="InterPro" id="IPR058625">
    <property type="entry name" value="MdtA-like_BSH"/>
</dbReference>
<dbReference type="InterPro" id="IPR006143">
    <property type="entry name" value="RND_pump_MFP"/>
</dbReference>
<dbReference type="InterPro" id="IPR058627">
    <property type="entry name" value="MdtA-like_C"/>
</dbReference>
<reference evidence="7 8" key="1">
    <citation type="journal article" date="2012" name="Stand. Genomic Sci.">
        <title>Complete genome sequence of Liberibacter crescens BT-1.</title>
        <authorList>
            <person name="Leonard M.T."/>
            <person name="Fagen J.R."/>
            <person name="Davis-Richardson A.G."/>
            <person name="Davis M.J."/>
            <person name="Triplett E.W."/>
        </authorList>
    </citation>
    <scope>NUCLEOTIDE SEQUENCE [LARGE SCALE GENOMIC DNA]</scope>
    <source>
        <strain evidence="7 8">BT-1</strain>
    </source>
</reference>
<dbReference type="AlphaFoldDB" id="L0EWF1"/>
<dbReference type="NCBIfam" id="TIGR01730">
    <property type="entry name" value="RND_mfp"/>
    <property type="match status" value="1"/>
</dbReference>
<evidence type="ECO:0000259" key="6">
    <source>
        <dbReference type="Pfam" id="PF25967"/>
    </source>
</evidence>
<dbReference type="Proteomes" id="UP000010799">
    <property type="component" value="Chromosome"/>
</dbReference>
<sequence length="391" mass="43592">MLKRCLVVIILSTNFFFITSCSNKKQEEIPEKEQKLGVISLKKETYPIKVILVGRADSYKTAEIRPQISGKIKKILFKEGSNVKKDDILYLIEDDLYYTTLLQAKANLEKATASIPNAKANLERYKLLSGTAATQMAYEQHQMELSQAYANVEAEKAAVQIAQFNLDHTKITAPFDGVTTFSNYSVGNIVTANQGSALTTIRQINPIYVKLSQSSVEELLLRDKNNKNPSNIKKSNIAIKLFLEGDVPYQFPGELDMSDIVIQETTSTSYIRASFPNPEHIVLPGMYVRAEVQVSTEEGFKIPQLAASHDLQGNLTAFFISNNTGKVEEKHFKNSIALDNFWIVNENIQNGDRLIVDGLQTIATGQKVKPIEVFINAQGLITDKKTTSSTN</sequence>
<dbReference type="Pfam" id="PF25917">
    <property type="entry name" value="BSH_RND"/>
    <property type="match status" value="1"/>
</dbReference>
<organism evidence="7 8">
    <name type="scientific">Liberibacter crescens (strain BT-1)</name>
    <dbReference type="NCBI Taxonomy" id="1215343"/>
    <lineage>
        <taxon>Bacteria</taxon>
        <taxon>Pseudomonadati</taxon>
        <taxon>Pseudomonadota</taxon>
        <taxon>Alphaproteobacteria</taxon>
        <taxon>Hyphomicrobiales</taxon>
        <taxon>Rhizobiaceae</taxon>
        <taxon>Liberibacter</taxon>
    </lineage>
</organism>
<dbReference type="Pfam" id="PF25944">
    <property type="entry name" value="Beta-barrel_RND"/>
    <property type="match status" value="1"/>
</dbReference>
<feature type="domain" description="Multidrug resistance protein MdtA-like alpha-helical hairpin" evidence="3">
    <location>
        <begin position="100"/>
        <end position="169"/>
    </location>
</feature>
<dbReference type="Pfam" id="PF25967">
    <property type="entry name" value="RND-MFP_C"/>
    <property type="match status" value="1"/>
</dbReference>
<name>L0EWF1_LIBCB</name>
<feature type="domain" description="Multidrug resistance protein MdtA-like C-terminal permuted SH3" evidence="6">
    <location>
        <begin position="302"/>
        <end position="361"/>
    </location>
</feature>
<dbReference type="GO" id="GO:0030313">
    <property type="term" value="C:cell envelope"/>
    <property type="evidence" value="ECO:0007669"/>
    <property type="project" value="UniProtKB-SubCell"/>
</dbReference>
<dbReference type="GO" id="GO:0046677">
    <property type="term" value="P:response to antibiotic"/>
    <property type="evidence" value="ECO:0007669"/>
    <property type="project" value="TreeGrafter"/>
</dbReference>
<evidence type="ECO:0000259" key="4">
    <source>
        <dbReference type="Pfam" id="PF25917"/>
    </source>
</evidence>
<proteinExistence type="inferred from homology"/>
<dbReference type="Gene3D" id="2.40.50.100">
    <property type="match status" value="1"/>
</dbReference>
<keyword evidence="8" id="KW-1185">Reference proteome</keyword>
<dbReference type="RefSeq" id="WP_015273403.1">
    <property type="nucleotide sequence ID" value="NC_019907.1"/>
</dbReference>
<protein>
    <submittedName>
        <fullName evidence="7">Uncharacterized protein</fullName>
    </submittedName>
</protein>
<dbReference type="STRING" id="1215343.B488_09860"/>
<dbReference type="KEGG" id="lcc:B488_09860"/>
<evidence type="ECO:0000256" key="1">
    <source>
        <dbReference type="ARBA" id="ARBA00004196"/>
    </source>
</evidence>
<feature type="domain" description="Multidrug resistance protein MdtA-like beta-barrel" evidence="5">
    <location>
        <begin position="206"/>
        <end position="295"/>
    </location>
</feature>
<dbReference type="Gene3D" id="2.40.30.170">
    <property type="match status" value="1"/>
</dbReference>
<dbReference type="GO" id="GO:0022857">
    <property type="term" value="F:transmembrane transporter activity"/>
    <property type="evidence" value="ECO:0007669"/>
    <property type="project" value="InterPro"/>
</dbReference>
<dbReference type="PANTHER" id="PTHR30158">
    <property type="entry name" value="ACRA/E-RELATED COMPONENT OF DRUG EFFLUX TRANSPORTER"/>
    <property type="match status" value="1"/>
</dbReference>
<accession>L0EWF1</accession>
<evidence type="ECO:0000259" key="3">
    <source>
        <dbReference type="Pfam" id="PF25876"/>
    </source>
</evidence>
<dbReference type="InterPro" id="IPR058624">
    <property type="entry name" value="MdtA-like_HH"/>
</dbReference>
<dbReference type="Pfam" id="PF25876">
    <property type="entry name" value="HH_MFP_RND"/>
    <property type="match status" value="1"/>
</dbReference>
<dbReference type="PATRIC" id="fig|1215343.11.peg.1014"/>
<dbReference type="PANTHER" id="PTHR30158:SF3">
    <property type="entry name" value="MULTIDRUG EFFLUX PUMP SUBUNIT ACRA-RELATED"/>
    <property type="match status" value="1"/>
</dbReference>
<dbReference type="Gene3D" id="2.40.420.20">
    <property type="match status" value="1"/>
</dbReference>
<gene>
    <name evidence="7" type="ordered locus">B488_09860</name>
</gene>
<dbReference type="EMBL" id="CP003789">
    <property type="protein sequence ID" value="AGA64978.1"/>
    <property type="molecule type" value="Genomic_DNA"/>
</dbReference>
<feature type="domain" description="Multidrug resistance protein MdtA-like barrel-sandwich hybrid" evidence="4">
    <location>
        <begin position="61"/>
        <end position="201"/>
    </location>
</feature>